<dbReference type="Proteomes" id="UP000238164">
    <property type="component" value="Chromosome 1"/>
</dbReference>
<name>A0A2N9JFF0_9ACTN</name>
<proteinExistence type="predicted"/>
<dbReference type="InterPro" id="IPR058717">
    <property type="entry name" value="Phage_L5_Integrase_N"/>
</dbReference>
<dbReference type="KEGG" id="mgg:MPLG2_1810"/>
<gene>
    <name evidence="2" type="ORF">MPLG2_1810</name>
</gene>
<accession>A0A2N9JFF0</accession>
<evidence type="ECO:0000313" key="2">
    <source>
        <dbReference type="EMBL" id="SPD86837.1"/>
    </source>
</evidence>
<dbReference type="EMBL" id="LT985188">
    <property type="protein sequence ID" value="SPD86837.1"/>
    <property type="molecule type" value="Genomic_DNA"/>
</dbReference>
<dbReference type="Pfam" id="PF26003">
    <property type="entry name" value="Integrase_N_phage"/>
    <property type="match status" value="1"/>
</dbReference>
<evidence type="ECO:0000313" key="3">
    <source>
        <dbReference type="Proteomes" id="UP000238164"/>
    </source>
</evidence>
<evidence type="ECO:0000259" key="1">
    <source>
        <dbReference type="Pfam" id="PF26003"/>
    </source>
</evidence>
<reference evidence="2 3" key="1">
    <citation type="submission" date="2018-02" db="EMBL/GenBank/DDBJ databases">
        <authorList>
            <person name="Cohen D.B."/>
            <person name="Kent A.D."/>
        </authorList>
    </citation>
    <scope>NUCLEOTIDE SEQUENCE [LARGE SCALE GENOMIC DNA]</scope>
    <source>
        <strain evidence="2">1</strain>
    </source>
</reference>
<organism evidence="2 3">
    <name type="scientific">Micropruina glycogenica</name>
    <dbReference type="NCBI Taxonomy" id="75385"/>
    <lineage>
        <taxon>Bacteria</taxon>
        <taxon>Bacillati</taxon>
        <taxon>Actinomycetota</taxon>
        <taxon>Actinomycetes</taxon>
        <taxon>Propionibacteriales</taxon>
        <taxon>Nocardioidaceae</taxon>
        <taxon>Micropruina</taxon>
    </lineage>
</organism>
<dbReference type="OrthoDB" id="1822491at2"/>
<keyword evidence="3" id="KW-1185">Reference proteome</keyword>
<sequence length="62" mass="6970">MTSRRRSAKRTFGEISKLPSGRFRARFTGPDLNLHLAPTTFVARIDAEAWLVAQERGDGQPQ</sequence>
<protein>
    <recommendedName>
        <fullName evidence="1">Phage L5-like integrase N-terminal domain-containing protein</fullName>
    </recommendedName>
</protein>
<feature type="domain" description="Phage L5-like integrase N-terminal" evidence="1">
    <location>
        <begin position="11"/>
        <end position="56"/>
    </location>
</feature>
<dbReference type="AlphaFoldDB" id="A0A2N9JFF0"/>
<dbReference type="RefSeq" id="WP_105185708.1">
    <property type="nucleotide sequence ID" value="NZ_BAAAGO010000059.1"/>
</dbReference>